<name>A0ABU3LLV0_9ACTN</name>
<dbReference type="EMBL" id="JAVTLL010000003">
    <property type="protein sequence ID" value="MDT7840175.1"/>
    <property type="molecule type" value="Genomic_DNA"/>
</dbReference>
<reference evidence="3" key="1">
    <citation type="submission" date="2023-07" db="EMBL/GenBank/DDBJ databases">
        <title>Draft genome sequence of the endophytic actinobacterium Streptomyces justiciae WPN32, a potential antibiotic producer.</title>
        <authorList>
            <person name="Yasawong M."/>
            <person name="Pana W."/>
            <person name="Ganta P."/>
            <person name="Santapan N."/>
            <person name="Songngamsuk T."/>
            <person name="Phatcharaharikarn M."/>
            <person name="Kerdtoob S."/>
            <person name="Nantapong N."/>
        </authorList>
    </citation>
    <scope>NUCLEOTIDE SEQUENCE [LARGE SCALE GENOMIC DNA]</scope>
    <source>
        <strain evidence="3">WPN32</strain>
    </source>
</reference>
<evidence type="ECO:0000259" key="1">
    <source>
        <dbReference type="Pfam" id="PF13577"/>
    </source>
</evidence>
<gene>
    <name evidence="2" type="ORF">RQC66_05490</name>
</gene>
<dbReference type="Proteomes" id="UP001257948">
    <property type="component" value="Unassembled WGS sequence"/>
</dbReference>
<dbReference type="RefSeq" id="WP_314198678.1">
    <property type="nucleotide sequence ID" value="NZ_JAVTLL010000003.1"/>
</dbReference>
<protein>
    <submittedName>
        <fullName evidence="2">Nuclear transport factor 2 family protein</fullName>
    </submittedName>
</protein>
<sequence>MSTTDQLAVPDMDLRRLMDRQAVIETCTRMGWHADRREWAALKAVFADEVRLDYTSLNGGEPAVLAPEQIVDAWSRVLGGFDATQHLIAGHLVTLADETAVCTASFQATHRLANPFGAPLWTLGGTYRFDLVRVDGQWRISGVVMTATWADGNQELMNLAAAKAG</sequence>
<feature type="domain" description="SnoaL-like" evidence="1">
    <location>
        <begin position="15"/>
        <end position="141"/>
    </location>
</feature>
<dbReference type="CDD" id="cd00531">
    <property type="entry name" value="NTF2_like"/>
    <property type="match status" value="1"/>
</dbReference>
<dbReference type="InterPro" id="IPR032710">
    <property type="entry name" value="NTF2-like_dom_sf"/>
</dbReference>
<dbReference type="Pfam" id="PF13577">
    <property type="entry name" value="SnoaL_4"/>
    <property type="match status" value="1"/>
</dbReference>
<evidence type="ECO:0000313" key="3">
    <source>
        <dbReference type="Proteomes" id="UP001257948"/>
    </source>
</evidence>
<keyword evidence="3" id="KW-1185">Reference proteome</keyword>
<dbReference type="SUPFAM" id="SSF54427">
    <property type="entry name" value="NTF2-like"/>
    <property type="match status" value="1"/>
</dbReference>
<proteinExistence type="predicted"/>
<dbReference type="InterPro" id="IPR037401">
    <property type="entry name" value="SnoaL-like"/>
</dbReference>
<accession>A0ABU3LLV0</accession>
<dbReference type="Gene3D" id="3.10.450.50">
    <property type="match status" value="1"/>
</dbReference>
<organism evidence="2 3">
    <name type="scientific">Streptomyces justiciae</name>
    <dbReference type="NCBI Taxonomy" id="2780140"/>
    <lineage>
        <taxon>Bacteria</taxon>
        <taxon>Bacillati</taxon>
        <taxon>Actinomycetota</taxon>
        <taxon>Actinomycetes</taxon>
        <taxon>Kitasatosporales</taxon>
        <taxon>Streptomycetaceae</taxon>
        <taxon>Streptomyces</taxon>
    </lineage>
</organism>
<comment type="caution">
    <text evidence="2">The sequence shown here is derived from an EMBL/GenBank/DDBJ whole genome shotgun (WGS) entry which is preliminary data.</text>
</comment>
<evidence type="ECO:0000313" key="2">
    <source>
        <dbReference type="EMBL" id="MDT7840175.1"/>
    </source>
</evidence>